<dbReference type="EMBL" id="FQYP01000004">
    <property type="protein sequence ID" value="SHI94103.1"/>
    <property type="molecule type" value="Genomic_DNA"/>
</dbReference>
<keyword evidence="3" id="KW-1185">Reference proteome</keyword>
<feature type="signal peptide" evidence="1">
    <location>
        <begin position="1"/>
        <end position="19"/>
    </location>
</feature>
<dbReference type="RefSeq" id="WP_073315977.1">
    <property type="nucleotide sequence ID" value="NZ_FQYP01000004.1"/>
</dbReference>
<name>A0A1M6F8V7_9FLAO</name>
<dbReference type="STRING" id="570521.SAMN04488508_104150"/>
<accession>A0A1M6F8V7</accession>
<dbReference type="OrthoDB" id="981490at2"/>
<gene>
    <name evidence="2" type="ORF">SAMN04488508_104150</name>
</gene>
<reference evidence="3" key="1">
    <citation type="submission" date="2016-11" db="EMBL/GenBank/DDBJ databases">
        <authorList>
            <person name="Varghese N."/>
            <person name="Submissions S."/>
        </authorList>
    </citation>
    <scope>NUCLEOTIDE SEQUENCE [LARGE SCALE GENOMIC DNA]</scope>
    <source>
        <strain evidence="3">DSM 22623</strain>
    </source>
</reference>
<protein>
    <submittedName>
        <fullName evidence="2">Uncharacterized protein</fullName>
    </submittedName>
</protein>
<proteinExistence type="predicted"/>
<evidence type="ECO:0000313" key="3">
    <source>
        <dbReference type="Proteomes" id="UP000184432"/>
    </source>
</evidence>
<dbReference type="AlphaFoldDB" id="A0A1M6F8V7"/>
<evidence type="ECO:0000313" key="2">
    <source>
        <dbReference type="EMBL" id="SHI94103.1"/>
    </source>
</evidence>
<keyword evidence="1" id="KW-0732">Signal</keyword>
<sequence>MKKSVALLLVLFSCTFLFSQENDRWKLTYTNNGKGESKGDIQDLIDAVRKGNRIRIYWYGARKNDKSKKVEHFAEAKFLTIMSDTLVFAQIDPIIGQTPKYDEQTISLKENIEWTLIAASNGKSESMTRNVTTGEILGHDPFPLSIRWYVEQ</sequence>
<organism evidence="2 3">
    <name type="scientific">Aquimarina spongiae</name>
    <dbReference type="NCBI Taxonomy" id="570521"/>
    <lineage>
        <taxon>Bacteria</taxon>
        <taxon>Pseudomonadati</taxon>
        <taxon>Bacteroidota</taxon>
        <taxon>Flavobacteriia</taxon>
        <taxon>Flavobacteriales</taxon>
        <taxon>Flavobacteriaceae</taxon>
        <taxon>Aquimarina</taxon>
    </lineage>
</organism>
<evidence type="ECO:0000256" key="1">
    <source>
        <dbReference type="SAM" id="SignalP"/>
    </source>
</evidence>
<dbReference type="Proteomes" id="UP000184432">
    <property type="component" value="Unassembled WGS sequence"/>
</dbReference>
<feature type="chain" id="PRO_5012770831" evidence="1">
    <location>
        <begin position="20"/>
        <end position="152"/>
    </location>
</feature>